<dbReference type="EMBL" id="JAMKFB020000009">
    <property type="protein sequence ID" value="KAL0184446.1"/>
    <property type="molecule type" value="Genomic_DNA"/>
</dbReference>
<dbReference type="Proteomes" id="UP001529510">
    <property type="component" value="Unassembled WGS sequence"/>
</dbReference>
<name>A0ABD0QEU2_CIRMR</name>
<accession>A0ABD0QEU2</accession>
<organism evidence="1 2">
    <name type="scientific">Cirrhinus mrigala</name>
    <name type="common">Mrigala</name>
    <dbReference type="NCBI Taxonomy" id="683832"/>
    <lineage>
        <taxon>Eukaryota</taxon>
        <taxon>Metazoa</taxon>
        <taxon>Chordata</taxon>
        <taxon>Craniata</taxon>
        <taxon>Vertebrata</taxon>
        <taxon>Euteleostomi</taxon>
        <taxon>Actinopterygii</taxon>
        <taxon>Neopterygii</taxon>
        <taxon>Teleostei</taxon>
        <taxon>Ostariophysi</taxon>
        <taxon>Cypriniformes</taxon>
        <taxon>Cyprinidae</taxon>
        <taxon>Labeoninae</taxon>
        <taxon>Labeonini</taxon>
        <taxon>Cirrhinus</taxon>
    </lineage>
</organism>
<evidence type="ECO:0000313" key="1">
    <source>
        <dbReference type="EMBL" id="KAL0184446.1"/>
    </source>
</evidence>
<evidence type="ECO:0000313" key="2">
    <source>
        <dbReference type="Proteomes" id="UP001529510"/>
    </source>
</evidence>
<reference evidence="1 2" key="1">
    <citation type="submission" date="2024-05" db="EMBL/GenBank/DDBJ databases">
        <title>Genome sequencing and assembly of Indian major carp, Cirrhinus mrigala (Hamilton, 1822).</title>
        <authorList>
            <person name="Mohindra V."/>
            <person name="Chowdhury L.M."/>
            <person name="Lal K."/>
            <person name="Jena J.K."/>
        </authorList>
    </citation>
    <scope>NUCLEOTIDE SEQUENCE [LARGE SCALE GENOMIC DNA]</scope>
    <source>
        <strain evidence="1">CM1030</strain>
        <tissue evidence="1">Blood</tissue>
    </source>
</reference>
<dbReference type="PANTHER" id="PTHR23197">
    <property type="entry name" value="TARSH-RELATED FIBRONECTIN DOMAIN-CONTAINING"/>
    <property type="match status" value="1"/>
</dbReference>
<keyword evidence="2" id="KW-1185">Reference proteome</keyword>
<feature type="non-terminal residue" evidence="1">
    <location>
        <position position="55"/>
    </location>
</feature>
<protein>
    <submittedName>
        <fullName evidence="1">Uncharacterized protein</fullName>
    </submittedName>
</protein>
<comment type="caution">
    <text evidence="1">The sequence shown here is derived from an EMBL/GenBank/DDBJ whole genome shotgun (WGS) entry which is preliminary data.</text>
</comment>
<dbReference type="AlphaFoldDB" id="A0ABD0QEU2"/>
<gene>
    <name evidence="1" type="ORF">M9458_020142</name>
</gene>
<dbReference type="PANTHER" id="PTHR23197:SF10">
    <property type="entry name" value="TARGET OF NESH-SH3"/>
    <property type="match status" value="1"/>
</dbReference>
<proteinExistence type="predicted"/>
<sequence>MRVRISAIGDTIIFKFIRPHVDSTLEGYILGYGSTMFSKQFIQLPEDGEPYETEI</sequence>